<dbReference type="RefSeq" id="WP_093332669.1">
    <property type="nucleotide sequence ID" value="NZ_FOAF01000015.1"/>
</dbReference>
<keyword evidence="2" id="KW-1185">Reference proteome</keyword>
<dbReference type="Proteomes" id="UP000199421">
    <property type="component" value="Unassembled WGS sequence"/>
</dbReference>
<protein>
    <recommendedName>
        <fullName evidence="3">GAF domain-containing protein</fullName>
    </recommendedName>
</protein>
<organism evidence="1 2">
    <name type="scientific">Olivibacter domesticus</name>
    <name type="common">Pseudosphingobacterium domesticum</name>
    <dbReference type="NCBI Taxonomy" id="407022"/>
    <lineage>
        <taxon>Bacteria</taxon>
        <taxon>Pseudomonadati</taxon>
        <taxon>Bacteroidota</taxon>
        <taxon>Sphingobacteriia</taxon>
        <taxon>Sphingobacteriales</taxon>
        <taxon>Sphingobacteriaceae</taxon>
        <taxon>Olivibacter</taxon>
    </lineage>
</organism>
<reference evidence="2" key="1">
    <citation type="submission" date="2016-10" db="EMBL/GenBank/DDBJ databases">
        <authorList>
            <person name="Varghese N."/>
            <person name="Submissions S."/>
        </authorList>
    </citation>
    <scope>NUCLEOTIDE SEQUENCE [LARGE SCALE GENOMIC DNA]</scope>
    <source>
        <strain evidence="2">DSM 18733</strain>
    </source>
</reference>
<dbReference type="OrthoDB" id="627374at2"/>
<dbReference type="InterPro" id="IPR029016">
    <property type="entry name" value="GAF-like_dom_sf"/>
</dbReference>
<dbReference type="AlphaFoldDB" id="A0A1H7Z649"/>
<dbReference type="EMBL" id="FOAF01000015">
    <property type="protein sequence ID" value="SEM53806.1"/>
    <property type="molecule type" value="Genomic_DNA"/>
</dbReference>
<evidence type="ECO:0000313" key="2">
    <source>
        <dbReference type="Proteomes" id="UP000199421"/>
    </source>
</evidence>
<proteinExistence type="predicted"/>
<dbReference type="SUPFAM" id="SSF55781">
    <property type="entry name" value="GAF domain-like"/>
    <property type="match status" value="1"/>
</dbReference>
<dbReference type="STRING" id="407022.SAMN05661044_05438"/>
<name>A0A1H7Z649_OLID1</name>
<accession>A0A1H7Z649</accession>
<evidence type="ECO:0000313" key="1">
    <source>
        <dbReference type="EMBL" id="SEM53806.1"/>
    </source>
</evidence>
<gene>
    <name evidence="1" type="ORF">SAMN05661044_05438</name>
</gene>
<evidence type="ECO:0008006" key="3">
    <source>
        <dbReference type="Google" id="ProtNLM"/>
    </source>
</evidence>
<sequence>MHTQVINISEIKNSILDDLDIELSLDHFIAHVERMTGEVEEAKREMFTFILEKLSTAKNTFGSLSESNLSQYSNALFYTYNLLVPPLIDEKESLWALAAPLGGKIYYGTNSFYQLLNQAFCKDSFPKGQEKNNHQDLEEQTIYALILERFYDFPAFDGEEIIYSGEDLQTGLPKYYAIEINNDFVEIVPRAELPPMDYKKLKQQKVQPFDWKILREMLPLKEFKFKGFSIISLKEITTDRVIQNIRNIVSKNTDDDIQNHYSILEESLQILTGNQHIKFGLSPILSLNEKPILDQVYIHGSILPNLLKKKTKNCAEANISESYLSNPQIIVYNIGVEVGDSSFKFLNDLSDLGVTSYVCIPLYYNSDVTGLLEVYTENGYTFDKVALAKLQKVSPLLAQLLYDQANRFSTKIEDVIKEKFTSLQPAVQWKFNETAYEYLKNIVPNKPKPAIDNIQFKNVFPLYGAIDIRNSTIERNTALIADYKTQLNLLQHVLHEIKSFYNIALLDEMIFNCNKWMEKLDREPIDSVQMKVRDFMEKEAYMLLQHFKSSNHQLAKTIQNYEDETLPETGSTHERRRALESSIATINSAINGYLELLNEEIQQSYPCYFEKFRTDGIEYDIYIGQSIAPKKPFDNLYLKNVRLWQISSMAAIAKITHNLIHQMETPLETTQLIFINGNDIDISFRVDERRFDVEGAYNIRYHIIKKRIDKVHLKDSLERLTQPGKIALVYSDAREIREYLSYITYLQNKDILLEDMEEVELEELQGVSGLKAIRIGVKL</sequence>
<dbReference type="Gene3D" id="3.30.450.40">
    <property type="match status" value="1"/>
</dbReference>